<keyword evidence="5 13" id="KW-0812">Transmembrane</keyword>
<feature type="transmembrane region" description="Helical" evidence="13">
    <location>
        <begin position="152"/>
        <end position="182"/>
    </location>
</feature>
<dbReference type="AlphaFoldDB" id="A0A0B5FJP7"/>
<comment type="similarity">
    <text evidence="2">Belongs to the TMEM175 family.</text>
</comment>
<protein>
    <submittedName>
        <fullName evidence="14">DUF1211 domain-containing protein</fullName>
    </submittedName>
</protein>
<feature type="transmembrane region" description="Helical" evidence="13">
    <location>
        <begin position="6"/>
        <end position="24"/>
    </location>
</feature>
<reference evidence="15 17" key="2">
    <citation type="submission" date="2019-08" db="EMBL/GenBank/DDBJ databases">
        <authorList>
            <person name="Peeters C."/>
        </authorList>
    </citation>
    <scope>NUCLEOTIDE SEQUENCE [LARGE SCALE GENOMIC DNA]</scope>
    <source>
        <strain evidence="15 17">LMG 18089</strain>
    </source>
</reference>
<keyword evidence="6" id="KW-0631">Potassium channel</keyword>
<keyword evidence="7" id="KW-0630">Potassium</keyword>
<evidence type="ECO:0000313" key="15">
    <source>
        <dbReference type="EMBL" id="VVG71540.1"/>
    </source>
</evidence>
<dbReference type="InterPro" id="IPR010617">
    <property type="entry name" value="TMEM175-like"/>
</dbReference>
<evidence type="ECO:0000256" key="7">
    <source>
        <dbReference type="ARBA" id="ARBA00022958"/>
    </source>
</evidence>
<organism evidence="15 17">
    <name type="scientific">Pandoraea apista</name>
    <dbReference type="NCBI Taxonomy" id="93218"/>
    <lineage>
        <taxon>Bacteria</taxon>
        <taxon>Pseudomonadati</taxon>
        <taxon>Pseudomonadota</taxon>
        <taxon>Betaproteobacteria</taxon>
        <taxon>Burkholderiales</taxon>
        <taxon>Burkholderiaceae</taxon>
        <taxon>Pandoraea</taxon>
    </lineage>
</organism>
<keyword evidence="8 13" id="KW-1133">Transmembrane helix</keyword>
<evidence type="ECO:0000313" key="16">
    <source>
        <dbReference type="Proteomes" id="UP000270216"/>
    </source>
</evidence>
<evidence type="ECO:0000256" key="6">
    <source>
        <dbReference type="ARBA" id="ARBA00022826"/>
    </source>
</evidence>
<dbReference type="KEGG" id="papi:SG18_22665"/>
<dbReference type="OrthoDB" id="7626281at2"/>
<evidence type="ECO:0000256" key="3">
    <source>
        <dbReference type="ARBA" id="ARBA00022448"/>
    </source>
</evidence>
<dbReference type="GO" id="GO:0005267">
    <property type="term" value="F:potassium channel activity"/>
    <property type="evidence" value="ECO:0007669"/>
    <property type="project" value="UniProtKB-KW"/>
</dbReference>
<dbReference type="Proteomes" id="UP000364291">
    <property type="component" value="Unassembled WGS sequence"/>
</dbReference>
<evidence type="ECO:0000256" key="2">
    <source>
        <dbReference type="ARBA" id="ARBA00006920"/>
    </source>
</evidence>
<keyword evidence="9" id="KW-0406">Ion transport</keyword>
<comment type="catalytic activity">
    <reaction evidence="12">
        <text>K(+)(in) = K(+)(out)</text>
        <dbReference type="Rhea" id="RHEA:29463"/>
        <dbReference type="ChEBI" id="CHEBI:29103"/>
    </reaction>
</comment>
<dbReference type="STRING" id="93218.XM39_22845"/>
<keyword evidence="10 13" id="KW-0472">Membrane</keyword>
<dbReference type="PANTHER" id="PTHR31462:SF5">
    <property type="entry name" value="ENDOSOMAL_LYSOSOMAL PROTON CHANNEL TMEM175"/>
    <property type="match status" value="1"/>
</dbReference>
<dbReference type="PANTHER" id="PTHR31462">
    <property type="entry name" value="ENDOSOMAL/LYSOSOMAL POTASSIUM CHANNEL TMEM175"/>
    <property type="match status" value="1"/>
</dbReference>
<dbReference type="EMBL" id="CABPSX010000004">
    <property type="protein sequence ID" value="VVG71540.1"/>
    <property type="molecule type" value="Genomic_DNA"/>
</dbReference>
<dbReference type="RefSeq" id="WP_042116457.1">
    <property type="nucleotide sequence ID" value="NZ_CABPSX010000004.1"/>
</dbReference>
<gene>
    <name evidence="14" type="ORF">EJE83_16185</name>
    <name evidence="15" type="ORF">PAP18089_02519</name>
</gene>
<reference evidence="14 16" key="1">
    <citation type="submission" date="2018-12" db="EMBL/GenBank/DDBJ databases">
        <title>Whole genome sequence of a Pandoraea apista isolate from a patient with cystic fibrosis.</title>
        <authorList>
            <person name="Kenna D.T."/>
            <person name="Turton J.F."/>
        </authorList>
    </citation>
    <scope>NUCLEOTIDE SEQUENCE [LARGE SCALE GENOMIC DNA]</scope>
    <source>
        <strain evidence="14 16">Pa13324</strain>
    </source>
</reference>
<feature type="transmembrane region" description="Helical" evidence="13">
    <location>
        <begin position="102"/>
        <end position="122"/>
    </location>
</feature>
<keyword evidence="3" id="KW-0813">Transport</keyword>
<evidence type="ECO:0000256" key="13">
    <source>
        <dbReference type="SAM" id="Phobius"/>
    </source>
</evidence>
<evidence type="ECO:0000256" key="1">
    <source>
        <dbReference type="ARBA" id="ARBA00004141"/>
    </source>
</evidence>
<evidence type="ECO:0000256" key="4">
    <source>
        <dbReference type="ARBA" id="ARBA00022538"/>
    </source>
</evidence>
<feature type="transmembrane region" description="Helical" evidence="13">
    <location>
        <begin position="36"/>
        <end position="55"/>
    </location>
</feature>
<dbReference type="GeneID" id="47015206"/>
<keyword evidence="4" id="KW-0633">Potassium transport</keyword>
<proteinExistence type="inferred from homology"/>
<dbReference type="GO" id="GO:0016020">
    <property type="term" value="C:membrane"/>
    <property type="evidence" value="ECO:0007669"/>
    <property type="project" value="UniProtKB-SubCell"/>
</dbReference>
<evidence type="ECO:0000256" key="5">
    <source>
        <dbReference type="ARBA" id="ARBA00022692"/>
    </source>
</evidence>
<accession>A0A0B5FJP7</accession>
<feature type="transmembrane region" description="Helical" evidence="13">
    <location>
        <begin position="75"/>
        <end position="95"/>
    </location>
</feature>
<dbReference type="Proteomes" id="UP000270216">
    <property type="component" value="Unassembled WGS sequence"/>
</dbReference>
<keyword evidence="11" id="KW-0407">Ion channel</keyword>
<dbReference type="EMBL" id="RWHX01000030">
    <property type="protein sequence ID" value="RSK78890.1"/>
    <property type="molecule type" value="Genomic_DNA"/>
</dbReference>
<keyword evidence="16" id="KW-1185">Reference proteome</keyword>
<evidence type="ECO:0000256" key="11">
    <source>
        <dbReference type="ARBA" id="ARBA00023303"/>
    </source>
</evidence>
<evidence type="ECO:0000313" key="14">
    <source>
        <dbReference type="EMBL" id="RSK78890.1"/>
    </source>
</evidence>
<name>A0A0B5FJP7_9BURK</name>
<evidence type="ECO:0000256" key="12">
    <source>
        <dbReference type="ARBA" id="ARBA00034430"/>
    </source>
</evidence>
<evidence type="ECO:0000256" key="9">
    <source>
        <dbReference type="ARBA" id="ARBA00023065"/>
    </source>
</evidence>
<dbReference type="GO" id="GO:0015252">
    <property type="term" value="F:proton channel activity"/>
    <property type="evidence" value="ECO:0007669"/>
    <property type="project" value="InterPro"/>
</dbReference>
<evidence type="ECO:0000256" key="8">
    <source>
        <dbReference type="ARBA" id="ARBA00022989"/>
    </source>
</evidence>
<evidence type="ECO:0000256" key="10">
    <source>
        <dbReference type="ARBA" id="ARBA00023136"/>
    </source>
</evidence>
<evidence type="ECO:0000313" key="17">
    <source>
        <dbReference type="Proteomes" id="UP000364291"/>
    </source>
</evidence>
<comment type="subcellular location">
    <subcellularLocation>
        <location evidence="1">Membrane</location>
        <topology evidence="1">Multi-pass membrane protein</topology>
    </subcellularLocation>
</comment>
<sequence>MGKGRLEAFSDGVIAIIITIMVLEMKAPHGSELADLLPVAPTFLTYILSYVYVGLYWNNHHHLFHVVQRVSGGVLWANLHLLFWLSLIPFVTHWLGENHFTAWPTALYGVVLFMAAVAYYILTRTLLAVHEEGGNAKLAAALGRDTKGKLSVVAYALAIGLAFMVPAISLALYALVAAVWLIPDRRIEQVLRS</sequence>
<dbReference type="Pfam" id="PF06736">
    <property type="entry name" value="TMEM175"/>
    <property type="match status" value="1"/>
</dbReference>